<evidence type="ECO:0000256" key="2">
    <source>
        <dbReference type="ARBA" id="ARBA00005792"/>
    </source>
</evidence>
<evidence type="ECO:0000256" key="8">
    <source>
        <dbReference type="ARBA" id="ARBA00023128"/>
    </source>
</evidence>
<keyword evidence="9 10" id="KW-0472">Membrane</keyword>
<dbReference type="PRINTS" id="PR00351">
    <property type="entry name" value="OM20RECEPTOR"/>
</dbReference>
<evidence type="ECO:0000256" key="6">
    <source>
        <dbReference type="ARBA" id="ARBA00022927"/>
    </source>
</evidence>
<dbReference type="GO" id="GO:0030150">
    <property type="term" value="P:protein import into mitochondrial matrix"/>
    <property type="evidence" value="ECO:0007669"/>
    <property type="project" value="TreeGrafter"/>
</dbReference>
<dbReference type="GO" id="GO:0006605">
    <property type="term" value="P:protein targeting"/>
    <property type="evidence" value="ECO:0007669"/>
    <property type="project" value="InterPro"/>
</dbReference>
<comment type="similarity">
    <text evidence="2 10">Belongs to the Tom20 family.</text>
</comment>
<evidence type="ECO:0000256" key="9">
    <source>
        <dbReference type="ARBA" id="ARBA00023136"/>
    </source>
</evidence>
<dbReference type="PRINTS" id="PR01989">
    <property type="entry name" value="EUOM20RECPTR"/>
</dbReference>
<dbReference type="Gene3D" id="1.20.960.10">
    <property type="entry name" value="Mitochondrial outer membrane translocase complex, subunit Tom20 domain"/>
    <property type="match status" value="1"/>
</dbReference>
<organism evidence="11">
    <name type="scientific">Aceria tosichella</name>
    <name type="common">wheat curl mite</name>
    <dbReference type="NCBI Taxonomy" id="561515"/>
    <lineage>
        <taxon>Eukaryota</taxon>
        <taxon>Metazoa</taxon>
        <taxon>Ecdysozoa</taxon>
        <taxon>Arthropoda</taxon>
        <taxon>Chelicerata</taxon>
        <taxon>Arachnida</taxon>
        <taxon>Acari</taxon>
        <taxon>Acariformes</taxon>
        <taxon>Trombidiformes</taxon>
        <taxon>Prostigmata</taxon>
        <taxon>Eupodina</taxon>
        <taxon>Eriophyoidea</taxon>
        <taxon>Eriophyidae</taxon>
        <taxon>Eriophyinae</taxon>
        <taxon>Aceriini</taxon>
        <taxon>Aceria</taxon>
    </lineage>
</organism>
<dbReference type="InterPro" id="IPR002056">
    <property type="entry name" value="MAS20"/>
</dbReference>
<evidence type="ECO:0000256" key="7">
    <source>
        <dbReference type="ARBA" id="ARBA00022989"/>
    </source>
</evidence>
<dbReference type="PIRSF" id="PIRSF037707">
    <property type="entry name" value="MAS20_rcpt"/>
    <property type="match status" value="1"/>
</dbReference>
<dbReference type="EMBL" id="GGYP01003226">
    <property type="protein sequence ID" value="MDE47997.1"/>
    <property type="molecule type" value="Transcribed_RNA"/>
</dbReference>
<comment type="subcellular location">
    <subcellularLocation>
        <location evidence="1">Mitochondrion outer membrane</location>
        <topology evidence="1">Single-pass membrane protein</topology>
    </subcellularLocation>
</comment>
<keyword evidence="3" id="KW-0813">Transport</keyword>
<evidence type="ECO:0000256" key="10">
    <source>
        <dbReference type="PIRNR" id="PIRNR037707"/>
    </source>
</evidence>
<evidence type="ECO:0000256" key="3">
    <source>
        <dbReference type="ARBA" id="ARBA00022448"/>
    </source>
</evidence>
<dbReference type="GO" id="GO:0030943">
    <property type="term" value="F:mitochondrion targeting sequence binding"/>
    <property type="evidence" value="ECO:0007669"/>
    <property type="project" value="TreeGrafter"/>
</dbReference>
<proteinExistence type="inferred from homology"/>
<dbReference type="PANTHER" id="PTHR12430:SF0">
    <property type="entry name" value="TRANSLOCASE OF OUTER MITOCHONDRIAL MEMBRANE 20"/>
    <property type="match status" value="1"/>
</dbReference>
<name>A0A6G1SCW0_9ACAR</name>
<dbReference type="InterPro" id="IPR023392">
    <property type="entry name" value="Tom20_dom_sf"/>
</dbReference>
<dbReference type="InterPro" id="IPR022422">
    <property type="entry name" value="MAS20_rcpt_metazoan"/>
</dbReference>
<dbReference type="PANTHER" id="PTHR12430">
    <property type="entry name" value="MITOCHONDRIAL IMPORT RECEPTOR SUBUNIT TOM20"/>
    <property type="match status" value="1"/>
</dbReference>
<reference evidence="11" key="1">
    <citation type="submission" date="2018-10" db="EMBL/GenBank/DDBJ databases">
        <title>Transcriptome assembly of Aceria tosichella (Wheat curl mite) Type 2.</title>
        <authorList>
            <person name="Scully E.D."/>
            <person name="Geib S.M."/>
            <person name="Palmer N.A."/>
            <person name="Gupta A.K."/>
            <person name="Sarath G."/>
            <person name="Tatineni S."/>
        </authorList>
    </citation>
    <scope>NUCLEOTIDE SEQUENCE</scope>
    <source>
        <strain evidence="11">LincolnNE</strain>
    </source>
</reference>
<keyword evidence="8 10" id="KW-0496">Mitochondrion</keyword>
<keyword evidence="5 10" id="KW-1000">Mitochondrion outer membrane</keyword>
<keyword evidence="4" id="KW-0812">Transmembrane</keyword>
<evidence type="ECO:0000313" key="11">
    <source>
        <dbReference type="EMBL" id="MDE47997.1"/>
    </source>
</evidence>
<dbReference type="SUPFAM" id="SSF47157">
    <property type="entry name" value="Mitochondrial import receptor subunit Tom20"/>
    <property type="match status" value="1"/>
</dbReference>
<sequence length="147" mass="17269">MMDLMNYKTIGGACAAGFVAYCLYFDHKRRKAPDYRERVKERRERIKRAQQQDDIELPPENDREAIEKFFVKEIELGEESIQKGDIDMAVKHFSYGVIFCPQPQNLLKYMREALPTSAYTKLVENLPIANQRVKETYNKIVQDEDVE</sequence>
<keyword evidence="7" id="KW-1133">Transmembrane helix</keyword>
<gene>
    <name evidence="11" type="primary">tomm20b</name>
    <name evidence="11" type="ORF">g.14860</name>
</gene>
<evidence type="ECO:0000256" key="4">
    <source>
        <dbReference type="ARBA" id="ARBA00022692"/>
    </source>
</evidence>
<keyword evidence="6" id="KW-0653">Protein transport</keyword>
<dbReference type="GO" id="GO:0008320">
    <property type="term" value="F:protein transmembrane transporter activity"/>
    <property type="evidence" value="ECO:0007669"/>
    <property type="project" value="TreeGrafter"/>
</dbReference>
<evidence type="ECO:0000256" key="1">
    <source>
        <dbReference type="ARBA" id="ARBA00004572"/>
    </source>
</evidence>
<accession>A0A6G1SCW0</accession>
<keyword evidence="11" id="KW-0675">Receptor</keyword>
<dbReference type="GO" id="GO:0016031">
    <property type="term" value="P:tRNA import into mitochondrion"/>
    <property type="evidence" value="ECO:0007669"/>
    <property type="project" value="TreeGrafter"/>
</dbReference>
<evidence type="ECO:0000256" key="5">
    <source>
        <dbReference type="ARBA" id="ARBA00022787"/>
    </source>
</evidence>
<dbReference type="GO" id="GO:0005742">
    <property type="term" value="C:mitochondrial outer membrane translocase complex"/>
    <property type="evidence" value="ECO:0007669"/>
    <property type="project" value="UniProtKB-UniRule"/>
</dbReference>
<dbReference type="AlphaFoldDB" id="A0A6G1SCW0"/>
<dbReference type="Pfam" id="PF02064">
    <property type="entry name" value="MAS20"/>
    <property type="match status" value="1"/>
</dbReference>
<protein>
    <submittedName>
        <fullName evidence="11">Mitochondrial import receptor subunit TOM20 B</fullName>
    </submittedName>
</protein>
<dbReference type="GO" id="GO:0006886">
    <property type="term" value="P:intracellular protein transport"/>
    <property type="evidence" value="ECO:0007669"/>
    <property type="project" value="InterPro"/>
</dbReference>